<name>A0A5D4KGW8_9BACI</name>
<gene>
    <name evidence="1" type="ORF">FZC79_08485</name>
</gene>
<evidence type="ECO:0000313" key="2">
    <source>
        <dbReference type="Proteomes" id="UP000323317"/>
    </source>
</evidence>
<dbReference type="InterPro" id="IPR038719">
    <property type="entry name" value="Phycobilisome_asu/bsu_sf"/>
</dbReference>
<reference evidence="1 2" key="1">
    <citation type="submission" date="2019-08" db="EMBL/GenBank/DDBJ databases">
        <title>Bacillus genomes from the desert of Cuatro Cienegas, Coahuila.</title>
        <authorList>
            <person name="Olmedo-Alvarez G."/>
        </authorList>
    </citation>
    <scope>NUCLEOTIDE SEQUENCE [LARGE SCALE GENOMIC DNA]</scope>
    <source>
        <strain evidence="1 2">CH40_1T</strain>
    </source>
</reference>
<dbReference type="AlphaFoldDB" id="A0A5D4KGW8"/>
<proteinExistence type="predicted"/>
<comment type="caution">
    <text evidence="1">The sequence shown here is derived from an EMBL/GenBank/DDBJ whole genome shotgun (WGS) entry which is preliminary data.</text>
</comment>
<sequence>MYQARILEQHELIDELVSEIAQNVFLKHPEILEKFGEKGRSQTFSDLQKHFLHLQTAYKLQAPELFMDHVKWLHNVLISREIDTRLVLTGLSIMKDSVKKLPPEKAAFYHKCINEAVQWLDEHHPL</sequence>
<dbReference type="Proteomes" id="UP000323317">
    <property type="component" value="Unassembled WGS sequence"/>
</dbReference>
<organism evidence="1 2">
    <name type="scientific">Rossellomorea vietnamensis</name>
    <dbReference type="NCBI Taxonomy" id="218284"/>
    <lineage>
        <taxon>Bacteria</taxon>
        <taxon>Bacillati</taxon>
        <taxon>Bacillota</taxon>
        <taxon>Bacilli</taxon>
        <taxon>Bacillales</taxon>
        <taxon>Bacillaceae</taxon>
        <taxon>Rossellomorea</taxon>
    </lineage>
</organism>
<evidence type="ECO:0000313" key="1">
    <source>
        <dbReference type="EMBL" id="TYR76176.1"/>
    </source>
</evidence>
<dbReference type="Gene3D" id="1.10.490.20">
    <property type="entry name" value="Phycocyanins"/>
    <property type="match status" value="1"/>
</dbReference>
<protein>
    <submittedName>
        <fullName evidence="1">Uncharacterized protein</fullName>
    </submittedName>
</protein>
<dbReference type="EMBL" id="VTEH01000004">
    <property type="protein sequence ID" value="TYR76176.1"/>
    <property type="molecule type" value="Genomic_DNA"/>
</dbReference>
<accession>A0A5D4KGW8</accession>
<dbReference type="RefSeq" id="WP_148946387.1">
    <property type="nucleotide sequence ID" value="NZ_JBNIKK010000021.1"/>
</dbReference>